<dbReference type="Gene3D" id="2.60.120.200">
    <property type="match status" value="2"/>
</dbReference>
<evidence type="ECO:0000313" key="5">
    <source>
        <dbReference type="EMBL" id="BCJ70422.1"/>
    </source>
</evidence>
<keyword evidence="2" id="KW-1015">Disulfide bond</keyword>
<evidence type="ECO:0000256" key="2">
    <source>
        <dbReference type="ARBA" id="ARBA00023157"/>
    </source>
</evidence>
<feature type="domain" description="LamG-like jellyroll fold" evidence="4">
    <location>
        <begin position="720"/>
        <end position="858"/>
    </location>
</feature>
<evidence type="ECO:0000313" key="6">
    <source>
        <dbReference type="Proteomes" id="UP000680866"/>
    </source>
</evidence>
<organism evidence="5 6">
    <name type="scientific">Polymorphospora rubra</name>
    <dbReference type="NCBI Taxonomy" id="338584"/>
    <lineage>
        <taxon>Bacteria</taxon>
        <taxon>Bacillati</taxon>
        <taxon>Actinomycetota</taxon>
        <taxon>Actinomycetes</taxon>
        <taxon>Micromonosporales</taxon>
        <taxon>Micromonosporaceae</taxon>
        <taxon>Polymorphospora</taxon>
    </lineage>
</organism>
<gene>
    <name evidence="5" type="ORF">Prubr_74430</name>
</gene>
<feature type="region of interest" description="Disordered" evidence="3">
    <location>
        <begin position="165"/>
        <end position="185"/>
    </location>
</feature>
<dbReference type="AlphaFoldDB" id="A0A810N9S8"/>
<dbReference type="InterPro" id="IPR006558">
    <property type="entry name" value="LamG-like"/>
</dbReference>
<accession>A0A810N9S8</accession>
<evidence type="ECO:0000256" key="1">
    <source>
        <dbReference type="ARBA" id="ARBA00022729"/>
    </source>
</evidence>
<evidence type="ECO:0000259" key="4">
    <source>
        <dbReference type="SMART" id="SM00560"/>
    </source>
</evidence>
<dbReference type="Proteomes" id="UP000680866">
    <property type="component" value="Chromosome"/>
</dbReference>
<dbReference type="SMART" id="SM00560">
    <property type="entry name" value="LamGL"/>
    <property type="match status" value="2"/>
</dbReference>
<dbReference type="RefSeq" id="WP_344142375.1">
    <property type="nucleotide sequence ID" value="NZ_BAAAOJ010000031.1"/>
</dbReference>
<dbReference type="InterPro" id="IPR013320">
    <property type="entry name" value="ConA-like_dom_sf"/>
</dbReference>
<evidence type="ECO:0000256" key="3">
    <source>
        <dbReference type="SAM" id="MobiDB-lite"/>
    </source>
</evidence>
<sequence>MTAEVAATPQRVRRSDGTFVPIDTTLHRADGLIAPRATLADVKLSDGGEAPLVVVARDGGTVALSWHQALPVPVLSGDTAVYSNVPIQDVDLHIRVDAQGAAAIFVVKTRQAAADSALRQLTFGLSTNLEATADSEGRVSWTDDSGQAVFVTGRAAMWDSKTRLAAPQTSNGVRNDDTPGLWSPGEAAATSGVPLQITDHALTLTPDTAFLADPDLVFPVVIDPTVSRTNWAMINSRYTTTCYVMCNGYDDDDHMKVGWTTDDGGMWYRSMVSFSRSSFANKHVLDAKLESYLLHSWNLIDYTCTNTSTYVHSTAVFSSSTTWSNHSSSWSGSLGSTPAMSNCSGATNVRAEWGGAGLTSHVNTRAATGDVYLGLAATDKRSWNKFDENRTRLIVTYNSVPTVPTNLQTFNQAVGVVGLPCSSGPERLLVRSLTPTVKAKANDADVETDLRIRFTFQRWAGSAWSDLGAEVENSVNLTNNDLGAFTIPASWGLAHGDRIQWRAVTRDPWSYGGSSGSDISPPSVWCEFEIDSTPPDSPPGVSSPVYLEYEAGLNEDYHGGVGRTAEFTFTAGGVSDVVGWYWGWVNPPSTYLAAEAPGQSMTISLTPPPPYPHEPSTNGTLTLYVRSIDGTRLADGDNSLRQYIMRVGGSSDAVAQWNMAETTGSVLADSNQLGIAAHDITVAGTTLGVPGRIAGGETAVQFDGVDDNGSTSGPVVDTAGSYTVSAWVKPVVDGGWSTVLSQRGTNVSGMILQLEQGTNKWALSGHVSDTNAPVTVRATSVNAARTGAWTHVVGVYDSGAAQLRLYVDGVLQQAVPYTSWSAAGSFVLGAEWHQGAYTSRFGGSLAEVKVWDQVLVSDQIARMAATHLAWWPMEGDGRDDSNYGRDLTPSGAVTFGPGKVGQAAHINGIAGGELTSGSTGGALRTDQSYTVAAWVKLDSMPTDNMVAVGQVGACTTAVNLGVVRVSPGNFRWGLGGRSTDCDANPTWPNASAGTNLTSTDINQWVYLVGVQDAPNRQLRIYVNGVRSGTVTFPTPWAAPGQVRIGSMSFWGVRGSAFNGTVDEVQVFQGVLPDSEIMELYQP</sequence>
<protein>
    <recommendedName>
        <fullName evidence="4">LamG-like jellyroll fold domain-containing protein</fullName>
    </recommendedName>
</protein>
<proteinExistence type="predicted"/>
<keyword evidence="6" id="KW-1185">Reference proteome</keyword>
<dbReference type="SUPFAM" id="SSF49899">
    <property type="entry name" value="Concanavalin A-like lectins/glucanases"/>
    <property type="match status" value="2"/>
</dbReference>
<dbReference type="KEGG" id="pry:Prubr_74430"/>
<dbReference type="PANTHER" id="PTHR46943">
    <property type="entry name" value="PENTRAXIN-RELATED PROTEIN PTX3"/>
    <property type="match status" value="1"/>
</dbReference>
<dbReference type="Pfam" id="PF13385">
    <property type="entry name" value="Laminin_G_3"/>
    <property type="match status" value="2"/>
</dbReference>
<reference evidence="5" key="1">
    <citation type="submission" date="2020-08" db="EMBL/GenBank/DDBJ databases">
        <title>Whole genome shotgun sequence of Polymorphospora rubra NBRC 101157.</title>
        <authorList>
            <person name="Komaki H."/>
            <person name="Tamura T."/>
        </authorList>
    </citation>
    <scope>NUCLEOTIDE SEQUENCE</scope>
    <source>
        <strain evidence="5">NBRC 101157</strain>
    </source>
</reference>
<name>A0A810N9S8_9ACTN</name>
<keyword evidence="1" id="KW-0732">Signal</keyword>
<feature type="domain" description="LamG-like jellyroll fold" evidence="4">
    <location>
        <begin position="927"/>
        <end position="1074"/>
    </location>
</feature>
<dbReference type="InterPro" id="IPR042837">
    <property type="entry name" value="PTX3"/>
</dbReference>
<dbReference type="EMBL" id="AP023359">
    <property type="protein sequence ID" value="BCJ70422.1"/>
    <property type="molecule type" value="Genomic_DNA"/>
</dbReference>
<dbReference type="GO" id="GO:0006955">
    <property type="term" value="P:immune response"/>
    <property type="evidence" value="ECO:0007669"/>
    <property type="project" value="InterPro"/>
</dbReference>
<dbReference type="PANTHER" id="PTHR46943:SF1">
    <property type="entry name" value="PENTRAXIN-RELATED PROTEIN PTX3"/>
    <property type="match status" value="1"/>
</dbReference>